<proteinExistence type="predicted"/>
<evidence type="ECO:0000313" key="4">
    <source>
        <dbReference type="Proteomes" id="UP001304300"/>
    </source>
</evidence>
<gene>
    <name evidence="3" type="ORF">RZN69_08480</name>
</gene>
<organism evidence="3 4">
    <name type="scientific">Rubellicoccus peritrichatus</name>
    <dbReference type="NCBI Taxonomy" id="3080537"/>
    <lineage>
        <taxon>Bacteria</taxon>
        <taxon>Pseudomonadati</taxon>
        <taxon>Verrucomicrobiota</taxon>
        <taxon>Opitutia</taxon>
        <taxon>Puniceicoccales</taxon>
        <taxon>Cerasicoccaceae</taxon>
        <taxon>Rubellicoccus</taxon>
    </lineage>
</organism>
<dbReference type="InterPro" id="IPR035897">
    <property type="entry name" value="Toll_tir_struct_dom_sf"/>
</dbReference>
<feature type="domain" description="DUF4062" evidence="2">
    <location>
        <begin position="6"/>
        <end position="86"/>
    </location>
</feature>
<keyword evidence="1" id="KW-0175">Coiled coil</keyword>
<protein>
    <submittedName>
        <fullName evidence="3">DUF4062 domain-containing protein</fullName>
    </submittedName>
</protein>
<dbReference type="Pfam" id="PF13271">
    <property type="entry name" value="DUF4062"/>
    <property type="match status" value="1"/>
</dbReference>
<evidence type="ECO:0000256" key="1">
    <source>
        <dbReference type="SAM" id="Coils"/>
    </source>
</evidence>
<evidence type="ECO:0000259" key="2">
    <source>
        <dbReference type="Pfam" id="PF13271"/>
    </source>
</evidence>
<keyword evidence="4" id="KW-1185">Reference proteome</keyword>
<dbReference type="RefSeq" id="WP_317835666.1">
    <property type="nucleotide sequence ID" value="NZ_CP136920.1"/>
</dbReference>
<sequence length="350" mass="40334">MDKKYQIFISSTYSDLKEQRDQVIKSVLEMGHIPVGMEMFSAADEEQWKIIQRTIDECDYYIVIVAHRYGSEVDGIGYTEKEYDYALECNIPIMGFIIDDKTEWNAQYIDQEAGKVEKLKKFKHKVKEKPVGFWKNTEDVYGKASIALMKQFNVNPRVGWIKADRVTSEQSTSELLRLRSEIDEYKAKIQLMEEKIGSRSEEYAHSTERVSLEGLCDVLDVLNSKTYKKVMKHKNVQLEVDLSWATILGHILPALVTNPTEQILKNTIGLLIKESLPDACHKKYEPDYVDVVKPSRETYDTIKIQLLALGYGDLQADLESKQRAGRWILSDLGRKRMYELKAQKSGIVEA</sequence>
<dbReference type="AlphaFoldDB" id="A0AAQ3QXK1"/>
<name>A0AAQ3QXK1_9BACT</name>
<dbReference type="EMBL" id="CP136920">
    <property type="protein sequence ID" value="WOO43127.1"/>
    <property type="molecule type" value="Genomic_DNA"/>
</dbReference>
<accession>A0AAQ3QXK1</accession>
<dbReference type="InterPro" id="IPR025139">
    <property type="entry name" value="DUF4062"/>
</dbReference>
<dbReference type="Proteomes" id="UP001304300">
    <property type="component" value="Chromosome"/>
</dbReference>
<feature type="coiled-coil region" evidence="1">
    <location>
        <begin position="168"/>
        <end position="202"/>
    </location>
</feature>
<dbReference type="KEGG" id="puo:RZN69_08480"/>
<dbReference type="Gene3D" id="3.40.50.10140">
    <property type="entry name" value="Toll/interleukin-1 receptor homology (TIR) domain"/>
    <property type="match status" value="1"/>
</dbReference>
<reference evidence="3 4" key="1">
    <citation type="submission" date="2023-10" db="EMBL/GenBank/DDBJ databases">
        <title>Rubellicoccus peritrichatus gen. nov., sp. nov., isolated from an algae of coral reef tank.</title>
        <authorList>
            <person name="Luo J."/>
        </authorList>
    </citation>
    <scope>NUCLEOTIDE SEQUENCE [LARGE SCALE GENOMIC DNA]</scope>
    <source>
        <strain evidence="3 4">CR14</strain>
    </source>
</reference>
<evidence type="ECO:0000313" key="3">
    <source>
        <dbReference type="EMBL" id="WOO43127.1"/>
    </source>
</evidence>